<dbReference type="GO" id="GO:0022857">
    <property type="term" value="F:transmembrane transporter activity"/>
    <property type="evidence" value="ECO:0007669"/>
    <property type="project" value="UniProtKB-UniRule"/>
</dbReference>
<evidence type="ECO:0000256" key="1">
    <source>
        <dbReference type="ARBA" id="ARBA00004141"/>
    </source>
</evidence>
<evidence type="ECO:0000256" key="7">
    <source>
        <dbReference type="RuleBase" id="RU368066"/>
    </source>
</evidence>
<proteinExistence type="evidence at transcript level"/>
<dbReference type="AlphaFoldDB" id="A0A0H3YJH2"/>
<dbReference type="OrthoDB" id="420519at2759"/>
<dbReference type="Pfam" id="PF04515">
    <property type="entry name" value="Choline_transpo"/>
    <property type="match status" value="1"/>
</dbReference>
<feature type="transmembrane region" description="Helical" evidence="7">
    <location>
        <begin position="634"/>
        <end position="659"/>
    </location>
</feature>
<keyword evidence="4 7" id="KW-1133">Transmembrane helix</keyword>
<organism evidence="9">
    <name type="scientific">Schmidtea mediterranea</name>
    <name type="common">Freshwater planarian flatworm</name>
    <dbReference type="NCBI Taxonomy" id="79327"/>
    <lineage>
        <taxon>Eukaryota</taxon>
        <taxon>Metazoa</taxon>
        <taxon>Spiralia</taxon>
        <taxon>Lophotrochozoa</taxon>
        <taxon>Platyhelminthes</taxon>
        <taxon>Rhabditophora</taxon>
        <taxon>Seriata</taxon>
        <taxon>Tricladida</taxon>
        <taxon>Continenticola</taxon>
        <taxon>Geoplanoidea</taxon>
        <taxon>Dugesiidae</taxon>
        <taxon>Schmidtea</taxon>
    </lineage>
</organism>
<feature type="transmembrane region" description="Helical" evidence="7">
    <location>
        <begin position="501"/>
        <end position="523"/>
    </location>
</feature>
<feature type="transmembrane region" description="Helical" evidence="7">
    <location>
        <begin position="262"/>
        <end position="289"/>
    </location>
</feature>
<evidence type="ECO:0000256" key="3">
    <source>
        <dbReference type="ARBA" id="ARBA00022692"/>
    </source>
</evidence>
<name>A0A0H3YJH2_SCHMD</name>
<evidence type="ECO:0000256" key="2">
    <source>
        <dbReference type="ARBA" id="ARBA00007168"/>
    </source>
</evidence>
<evidence type="ECO:0000256" key="5">
    <source>
        <dbReference type="ARBA" id="ARBA00023136"/>
    </source>
</evidence>
<feature type="transmembrane region" description="Helical" evidence="7">
    <location>
        <begin position="42"/>
        <end position="64"/>
    </location>
</feature>
<evidence type="ECO:0000256" key="8">
    <source>
        <dbReference type="SAM" id="MobiDB-lite"/>
    </source>
</evidence>
<evidence type="ECO:0000256" key="4">
    <source>
        <dbReference type="ARBA" id="ARBA00022989"/>
    </source>
</evidence>
<feature type="transmembrane region" description="Helical" evidence="7">
    <location>
        <begin position="94"/>
        <end position="113"/>
    </location>
</feature>
<accession>A0A0H3YJH2</accession>
<dbReference type="PANTHER" id="PTHR12385">
    <property type="entry name" value="CHOLINE TRANSPORTER-LIKE (SLC FAMILY 44)"/>
    <property type="match status" value="1"/>
</dbReference>
<feature type="transmembrane region" description="Helical" evidence="7">
    <location>
        <begin position="234"/>
        <end position="256"/>
    </location>
</feature>
<keyword evidence="6" id="KW-0325">Glycoprotein</keyword>
<dbReference type="InterPro" id="IPR007603">
    <property type="entry name" value="Choline_transptr-like"/>
</dbReference>
<comment type="function">
    <text evidence="7">Choline transporter.</text>
</comment>
<feature type="region of interest" description="Disordered" evidence="8">
    <location>
        <begin position="718"/>
        <end position="781"/>
    </location>
</feature>
<feature type="transmembrane region" description="Helical" evidence="7">
    <location>
        <begin position="312"/>
        <end position="338"/>
    </location>
</feature>
<keyword evidence="3 7" id="KW-0812">Transmembrane</keyword>
<evidence type="ECO:0000256" key="6">
    <source>
        <dbReference type="ARBA" id="ARBA00023180"/>
    </source>
</evidence>
<feature type="transmembrane region" description="Helical" evidence="7">
    <location>
        <begin position="441"/>
        <end position="458"/>
    </location>
</feature>
<protein>
    <recommendedName>
        <fullName evidence="7">Choline transporter-like protein</fullName>
    </recommendedName>
</protein>
<evidence type="ECO:0000313" key="9">
    <source>
        <dbReference type="EMBL" id="AKN21691.1"/>
    </source>
</evidence>
<reference evidence="9" key="1">
    <citation type="journal article" date="2015" name="Elife">
        <title>Stem cells and fluid flow drive cyst formation in an invertebrate excretory organ.</title>
        <authorList>
            <person name="Thi-Kim Vu H."/>
            <person name="Rink J.C."/>
            <person name="McKinney S.A."/>
            <person name="McClain M."/>
            <person name="Lakshmanaperumal N."/>
            <person name="Alexander R."/>
            <person name="Sanchez Alvarado A."/>
        </authorList>
    </citation>
    <scope>NUCLEOTIDE SEQUENCE</scope>
</reference>
<comment type="subcellular location">
    <subcellularLocation>
        <location evidence="7">Cell membrane</location>
        <topology evidence="7">Multi-pass membrane protein</topology>
    </subcellularLocation>
    <subcellularLocation>
        <location evidence="1">Membrane</location>
        <topology evidence="1">Multi-pass membrane protein</topology>
    </subcellularLocation>
</comment>
<feature type="compositionally biased region" description="Basic and acidic residues" evidence="8">
    <location>
        <begin position="772"/>
        <end position="781"/>
    </location>
</feature>
<comment type="similarity">
    <text evidence="2 7">Belongs to the CTL (choline transporter-like) family.</text>
</comment>
<keyword evidence="5 7" id="KW-0472">Membrane</keyword>
<feature type="transmembrane region" description="Helical" evidence="7">
    <location>
        <begin position="464"/>
        <end position="480"/>
    </location>
</feature>
<gene>
    <name evidence="9" type="primary">slc44a-2</name>
</gene>
<dbReference type="PANTHER" id="PTHR12385:SF14">
    <property type="entry name" value="CHOLINE TRANSPORTER-LIKE 2"/>
    <property type="match status" value="1"/>
</dbReference>
<dbReference type="GO" id="GO:0005886">
    <property type="term" value="C:plasma membrane"/>
    <property type="evidence" value="ECO:0007669"/>
    <property type="project" value="UniProtKB-SubCell"/>
</dbReference>
<feature type="compositionally biased region" description="Basic and acidic residues" evidence="8">
    <location>
        <begin position="742"/>
        <end position="764"/>
    </location>
</feature>
<sequence length="781" mass="89390">MSCISGKKSPNDYNYVGLENDKEREYDPNFKGPVEQRSCTDIICGIIFIVFISGLIFITFWAYLFGDFNKLAHPTNSMGELCGVSPSVQNQPKLVFFNLLVCVNMGPALMAFGCPTKQICVQKCPKSFWSIQFNTGRDNMVCDGGKNGTDPLYKDKALEYLVRSKICAEFVFPSLSVANRCVPNFSDLTKYFNNSFSGNSRNDSANILNTIKQNEKYVDITEVMAKLFIDFTKWYKVVSLLLGISVVVSLLYLIFLRYFAAFVVWITLILFVLIFVTGTVICFLTYYLIQQKHVANKYFSWYTLSNFLNDKFWLAMGIVLSIILIILILMLIFLRTRIRIAIAIMKTASKSLAYTMELIFWPIFLFIFQMIIFGGCILLCIQLSTIRNVQGVSTDVYNINFSSGDDMKNKMQSLLEKIPCIPGDNSTAQKMCTFIKYGTKTYVYIFSIYVLFMLFWLINFVKAIGQLTIAGTFASYYFAFNKPQDIPSCSVFWSLYRAIRYHLGSLAFGSLLLAIVQLIRWILQYLEQKAKESRNIIMEFILKCMKCCFWCLEKFIKFINKNAYIMIAIYGQNYCSAAQNVFNLLARNVIRVFVVDNVTDLVLFIGKLVIVGGFGVFSFVFFNGIILTQLAPKLFYNYVPVIVIIIGAYLIASIFMQIFELGTETIFLCFCEDLERNDGSPEKPYFMDKELMSILCKKNRTSMQSKGSKNSLQLEDNRVSMLSEESRKSSKTKSYVDSIIMQDKRESVQSRGDKVSVSSKDNRKSTQSNKNRISERISEMI</sequence>
<feature type="transmembrane region" description="Helical" evidence="7">
    <location>
        <begin position="601"/>
        <end position="622"/>
    </location>
</feature>
<dbReference type="EMBL" id="KT163741">
    <property type="protein sequence ID" value="AKN21691.1"/>
    <property type="molecule type" value="mRNA"/>
</dbReference>
<feature type="transmembrane region" description="Helical" evidence="7">
    <location>
        <begin position="358"/>
        <end position="381"/>
    </location>
</feature>